<dbReference type="OrthoDB" id="9814020at2"/>
<keyword evidence="2" id="KW-0813">Transport</keyword>
<comment type="caution">
    <text evidence="10">The sequence shown here is derived from an EMBL/GenBank/DDBJ whole genome shotgun (WGS) entry which is preliminary data.</text>
</comment>
<evidence type="ECO:0000256" key="3">
    <source>
        <dbReference type="ARBA" id="ARBA00022475"/>
    </source>
</evidence>
<feature type="transmembrane region" description="Helical" evidence="9">
    <location>
        <begin position="52"/>
        <end position="69"/>
    </location>
</feature>
<feature type="transmembrane region" description="Helical" evidence="9">
    <location>
        <begin position="120"/>
        <end position="140"/>
    </location>
</feature>
<accession>A0A251X1I9</accession>
<feature type="transmembrane region" description="Helical" evidence="9">
    <location>
        <begin position="6"/>
        <end position="25"/>
    </location>
</feature>
<dbReference type="Proteomes" id="UP000194664">
    <property type="component" value="Unassembled WGS sequence"/>
</dbReference>
<organism evidence="10 11">
    <name type="scientific">Marivivens niveibacter</name>
    <dbReference type="NCBI Taxonomy" id="1930667"/>
    <lineage>
        <taxon>Bacteria</taxon>
        <taxon>Pseudomonadati</taxon>
        <taxon>Pseudomonadota</taxon>
        <taxon>Alphaproteobacteria</taxon>
        <taxon>Rhodobacterales</taxon>
        <taxon>Paracoccaceae</taxon>
        <taxon>Marivivens group</taxon>
        <taxon>Marivivens</taxon>
    </lineage>
</organism>
<evidence type="ECO:0000256" key="4">
    <source>
        <dbReference type="ARBA" id="ARBA00022519"/>
    </source>
</evidence>
<dbReference type="InterPro" id="IPR007272">
    <property type="entry name" value="Sulf_transp_TsuA/YedE"/>
</dbReference>
<keyword evidence="4" id="KW-0997">Cell inner membrane</keyword>
<keyword evidence="5 9" id="KW-0812">Transmembrane</keyword>
<dbReference type="Pfam" id="PF04143">
    <property type="entry name" value="Sulf_transp"/>
    <property type="match status" value="1"/>
</dbReference>
<comment type="similarity">
    <text evidence="8">Belongs to the TsuA/YedE (TC 9.B.102) family.</text>
</comment>
<evidence type="ECO:0000256" key="2">
    <source>
        <dbReference type="ARBA" id="ARBA00022448"/>
    </source>
</evidence>
<sequence>MQIDWLFGLAGGVIIGLAGAVYLLVNGRIMGASGIIGGLVDGSAGSQAKERIWFLVGLFGVPTVLALLLGDIRGDGPAETYATSNLAAVIIAGLLVGVGTRMANGCTSGHGVCGISRLSLRGIAATVFYIMAGGFGVVIFKHLLGWV</sequence>
<dbReference type="PANTHER" id="PTHR30574:SF1">
    <property type="entry name" value="SULPHUR TRANSPORT DOMAIN-CONTAINING PROTEIN"/>
    <property type="match status" value="1"/>
</dbReference>
<evidence type="ECO:0000256" key="6">
    <source>
        <dbReference type="ARBA" id="ARBA00022989"/>
    </source>
</evidence>
<dbReference type="PANTHER" id="PTHR30574">
    <property type="entry name" value="INNER MEMBRANE PROTEIN YEDE"/>
    <property type="match status" value="1"/>
</dbReference>
<dbReference type="RefSeq" id="WP_086450239.1">
    <property type="nucleotide sequence ID" value="NZ_MSPP01000001.1"/>
</dbReference>
<keyword evidence="7 9" id="KW-0472">Membrane</keyword>
<dbReference type="AlphaFoldDB" id="A0A251X1I9"/>
<evidence type="ECO:0000313" key="10">
    <source>
        <dbReference type="EMBL" id="OUD10590.1"/>
    </source>
</evidence>
<gene>
    <name evidence="10" type="ORF">BVC71_03610</name>
</gene>
<keyword evidence="6 9" id="KW-1133">Transmembrane helix</keyword>
<dbReference type="EMBL" id="MSPP01000001">
    <property type="protein sequence ID" value="OUD10590.1"/>
    <property type="molecule type" value="Genomic_DNA"/>
</dbReference>
<name>A0A251X1I9_9RHOB</name>
<reference evidence="10 11" key="1">
    <citation type="submission" date="2016-12" db="EMBL/GenBank/DDBJ databases">
        <title>The draft genome sequence of HSLHS2.</title>
        <authorList>
            <person name="Hu D."/>
            <person name="Wang L."/>
            <person name="Shao Z."/>
        </authorList>
    </citation>
    <scope>NUCLEOTIDE SEQUENCE [LARGE SCALE GENOMIC DNA]</scope>
    <source>
        <strain evidence="10">MCCC 1A06712</strain>
    </source>
</reference>
<keyword evidence="3" id="KW-1003">Cell membrane</keyword>
<keyword evidence="11" id="KW-1185">Reference proteome</keyword>
<evidence type="ECO:0000256" key="5">
    <source>
        <dbReference type="ARBA" id="ARBA00022692"/>
    </source>
</evidence>
<evidence type="ECO:0000256" key="9">
    <source>
        <dbReference type="SAM" id="Phobius"/>
    </source>
</evidence>
<evidence type="ECO:0000256" key="7">
    <source>
        <dbReference type="ARBA" id="ARBA00023136"/>
    </source>
</evidence>
<evidence type="ECO:0000256" key="1">
    <source>
        <dbReference type="ARBA" id="ARBA00004429"/>
    </source>
</evidence>
<evidence type="ECO:0000256" key="8">
    <source>
        <dbReference type="ARBA" id="ARBA00035655"/>
    </source>
</evidence>
<protein>
    <submittedName>
        <fullName evidence="10">Uncharacterized protein</fullName>
    </submittedName>
</protein>
<evidence type="ECO:0000313" key="11">
    <source>
        <dbReference type="Proteomes" id="UP000194664"/>
    </source>
</evidence>
<proteinExistence type="inferred from homology"/>
<comment type="subcellular location">
    <subcellularLocation>
        <location evidence="1">Cell inner membrane</location>
        <topology evidence="1">Multi-pass membrane protein</topology>
    </subcellularLocation>
</comment>
<feature type="transmembrane region" description="Helical" evidence="9">
    <location>
        <begin position="81"/>
        <end position="99"/>
    </location>
</feature>
<dbReference type="GO" id="GO:0005886">
    <property type="term" value="C:plasma membrane"/>
    <property type="evidence" value="ECO:0007669"/>
    <property type="project" value="UniProtKB-SubCell"/>
</dbReference>